<dbReference type="AlphaFoldDB" id="E5AC30"/>
<dbReference type="Proteomes" id="UP000002668">
    <property type="component" value="Genome"/>
</dbReference>
<dbReference type="EMBL" id="FP929138">
    <property type="protein sequence ID" value="CBY00141.1"/>
    <property type="molecule type" value="Genomic_DNA"/>
</dbReference>
<dbReference type="PANTHER" id="PTHR34987:SF4">
    <property type="entry name" value="ALPHA-L-RHAMNOSIDASE C-TERMINAL DOMAIN-CONTAINING PROTEIN"/>
    <property type="match status" value="1"/>
</dbReference>
<dbReference type="eggNOG" id="ENOG502QVGI">
    <property type="taxonomic scope" value="Eukaryota"/>
</dbReference>
<dbReference type="OMA" id="SSARWDY"/>
<dbReference type="OrthoDB" id="10036721at2759"/>
<dbReference type="Pfam" id="PF17390">
    <property type="entry name" value="Bac_rhamnosid_C"/>
    <property type="match status" value="1"/>
</dbReference>
<evidence type="ECO:0000313" key="3">
    <source>
        <dbReference type="Proteomes" id="UP000002668"/>
    </source>
</evidence>
<dbReference type="InParanoid" id="E5AC30"/>
<proteinExistence type="predicted"/>
<dbReference type="Gene3D" id="1.50.10.10">
    <property type="match status" value="1"/>
</dbReference>
<dbReference type="InterPro" id="IPR008928">
    <property type="entry name" value="6-hairpin_glycosidase_sf"/>
</dbReference>
<dbReference type="Gene3D" id="2.60.420.10">
    <property type="entry name" value="Maltose phosphorylase, domain 3"/>
    <property type="match status" value="1"/>
</dbReference>
<organism evidence="3">
    <name type="scientific">Leptosphaeria maculans (strain JN3 / isolate v23.1.3 / race Av1-4-5-6-7-8)</name>
    <name type="common">Blackleg fungus</name>
    <name type="synonym">Phoma lingam</name>
    <dbReference type="NCBI Taxonomy" id="985895"/>
    <lineage>
        <taxon>Eukaryota</taxon>
        <taxon>Fungi</taxon>
        <taxon>Dikarya</taxon>
        <taxon>Ascomycota</taxon>
        <taxon>Pezizomycotina</taxon>
        <taxon>Dothideomycetes</taxon>
        <taxon>Pleosporomycetidae</taxon>
        <taxon>Pleosporales</taxon>
        <taxon>Pleosporineae</taxon>
        <taxon>Leptosphaeriaceae</taxon>
        <taxon>Plenodomus</taxon>
        <taxon>Plenodomus lingam/Leptosphaeria maculans species complex</taxon>
    </lineage>
</organism>
<dbReference type="SUPFAM" id="SSF48208">
    <property type="entry name" value="Six-hairpin glycosidases"/>
    <property type="match status" value="1"/>
</dbReference>
<name>E5AC30_LEPMJ</name>
<gene>
    <name evidence="2" type="ORF">LEMA_P012710.1</name>
</gene>
<dbReference type="InterPro" id="IPR035398">
    <property type="entry name" value="Bac_rhamnosid_C"/>
</dbReference>
<evidence type="ECO:0000259" key="1">
    <source>
        <dbReference type="Pfam" id="PF17390"/>
    </source>
</evidence>
<accession>E5AC30</accession>
<protein>
    <submittedName>
        <fullName evidence="2">Similar to alpha-L-rhamnosidase</fullName>
    </submittedName>
</protein>
<keyword evidence="3" id="KW-1185">Reference proteome</keyword>
<dbReference type="HOGENOM" id="CLU_007933_1_0_1"/>
<sequence length="840" mass="91654">MEILRNLISFHLVFGNGLENAEVQAGIRCAAVLQSSSRAIRKKYSQTNNPSLSTYQSWQNTTLTLSPTSPFLALDYGFEIAGFPFFHVSALSSPVQIEVKYSETLPALAEPNSDGPWTFSNGLSNTFRVETFNITEEGYIESFFVQGGQRWESIRLLTNATVDIAGIGFRLTGPHEDAETLPGRLSTSNAVYDRIYGLGGGSVQVACVDAGNAPSTWEITDQGALVRGQASAQSAKGLGMANYTLAFKTKIVRGGTGWRVASAFEPYGPYFVLTSNYPEGNTFVNTNRTLLPPNVLIFNSAWSLVNQSTLPVPANQYYPVNFTIEEDIWYHISTVVTATGYQQRVVCTPSPYEGSWGFGGYQDHVTYFANVSVTARNGTSIYSNAMTSNDTLAEYSVAPLDASVCLDGGKRDRLVWIGDFYHTVRVVAHSTSRWDQLLGSIAYVFRYQVEEGPYAGFVPISPALGSRAEYKEAKSNWDALIDYQDLFLAGIGEYYRYTGDLEGLKPHWAAIQKVVAARLAFIDPNSGLVAGSPQVPMPRHFNGPVNGTAVTGLMAFMLDLLTPLASAMDAAELSTQYATTASRLRTAINNKLWNEEKGTYALSLTDCGNHSLQSTEFAILSGAANLSRATSSIAALEDLRFSIGYKTLSSDTATPDYQLAPNPSGFLLEALFQVHAHFAAAANSTPAIQQLLDNLWAAMVNDDEYYSGAGWEYVKPDGSPGIDGFTSLSHPWGAAPTYVFAEYLLGVQPTRPGYERFSIRPMLGYLGLKKVQGRVATPRGAIEVAWEIAREDAVVEIVVPEGLTGVFEVPSGMKLDGRRAKLKKMDLASGTWRFEIMYAE</sequence>
<dbReference type="VEuPathDB" id="FungiDB:LEMA_P012710.1"/>
<evidence type="ECO:0000313" key="2">
    <source>
        <dbReference type="EMBL" id="CBY00141.1"/>
    </source>
</evidence>
<feature type="domain" description="Alpha-L-rhamnosidase C-terminal" evidence="1">
    <location>
        <begin position="746"/>
        <end position="813"/>
    </location>
</feature>
<dbReference type="CAZy" id="GH78">
    <property type="family name" value="Glycoside Hydrolase Family 78"/>
</dbReference>
<dbReference type="GO" id="GO:0003824">
    <property type="term" value="F:catalytic activity"/>
    <property type="evidence" value="ECO:0007669"/>
    <property type="project" value="UniProtKB-ARBA"/>
</dbReference>
<dbReference type="PANTHER" id="PTHR34987">
    <property type="entry name" value="C, PUTATIVE (AFU_ORTHOLOGUE AFUA_3G02880)-RELATED"/>
    <property type="match status" value="1"/>
</dbReference>
<reference evidence="3" key="1">
    <citation type="journal article" date="2011" name="Nat. Commun.">
        <title>Effector diversification within compartments of the Leptosphaeria maculans genome affected by Repeat-Induced Point mutations.</title>
        <authorList>
            <person name="Rouxel T."/>
            <person name="Grandaubert J."/>
            <person name="Hane J.K."/>
            <person name="Hoede C."/>
            <person name="van de Wouw A.P."/>
            <person name="Couloux A."/>
            <person name="Dominguez V."/>
            <person name="Anthouard V."/>
            <person name="Bally P."/>
            <person name="Bourras S."/>
            <person name="Cozijnsen A.J."/>
            <person name="Ciuffetti L.M."/>
            <person name="Degrave A."/>
            <person name="Dilmaghani A."/>
            <person name="Duret L."/>
            <person name="Fudal I."/>
            <person name="Goodwin S.B."/>
            <person name="Gout L."/>
            <person name="Glaser N."/>
            <person name="Linglin J."/>
            <person name="Kema G.H.J."/>
            <person name="Lapalu N."/>
            <person name="Lawrence C.B."/>
            <person name="May K."/>
            <person name="Meyer M."/>
            <person name="Ollivier B."/>
            <person name="Poulain J."/>
            <person name="Schoch C.L."/>
            <person name="Simon A."/>
            <person name="Spatafora J.W."/>
            <person name="Stachowiak A."/>
            <person name="Turgeon B.G."/>
            <person name="Tyler B.M."/>
            <person name="Vincent D."/>
            <person name="Weissenbach J."/>
            <person name="Amselem J."/>
            <person name="Quesneville H."/>
            <person name="Oliver R.P."/>
            <person name="Wincker P."/>
            <person name="Balesdent M.-H."/>
            <person name="Howlett B.J."/>
        </authorList>
    </citation>
    <scope>NUCLEOTIDE SEQUENCE [LARGE SCALE GENOMIC DNA]</scope>
    <source>
        <strain evidence="3">JN3 / isolate v23.1.3 / race Av1-4-5-6-7-8</strain>
    </source>
</reference>
<dbReference type="STRING" id="985895.E5AC30"/>
<dbReference type="InterPro" id="IPR012341">
    <property type="entry name" value="6hp_glycosidase-like_sf"/>
</dbReference>
<dbReference type="GO" id="GO:0005975">
    <property type="term" value="P:carbohydrate metabolic process"/>
    <property type="evidence" value="ECO:0007669"/>
    <property type="project" value="InterPro"/>
</dbReference>